<accession>A0A2T0LXP2</accession>
<dbReference type="Proteomes" id="UP000238312">
    <property type="component" value="Unassembled WGS sequence"/>
</dbReference>
<proteinExistence type="predicted"/>
<reference evidence="1 2" key="1">
    <citation type="submission" date="2018-03" db="EMBL/GenBank/DDBJ databases">
        <title>Genomic Encyclopedia of Type Strains, Phase III (KMG-III): the genomes of soil and plant-associated and newly described type strains.</title>
        <authorList>
            <person name="Whitman W."/>
        </authorList>
    </citation>
    <scope>NUCLEOTIDE SEQUENCE [LARGE SCALE GENOMIC DNA]</scope>
    <source>
        <strain evidence="1 2">CGMCC 4.7104</strain>
    </source>
</reference>
<dbReference type="EMBL" id="PVNG01000040">
    <property type="protein sequence ID" value="PRX48788.1"/>
    <property type="molecule type" value="Genomic_DNA"/>
</dbReference>
<evidence type="ECO:0000313" key="1">
    <source>
        <dbReference type="EMBL" id="PRX48788.1"/>
    </source>
</evidence>
<evidence type="ECO:0000313" key="2">
    <source>
        <dbReference type="Proteomes" id="UP000238312"/>
    </source>
</evidence>
<keyword evidence="2" id="KW-1185">Reference proteome</keyword>
<sequence length="45" mass="4957">MTSKQAWNLGLASLASYMMTLDSLVVTTTLHSIRQDLTVSIESLE</sequence>
<name>A0A2T0LXP2_9ACTN</name>
<gene>
    <name evidence="1" type="ORF">B0I32_14033</name>
</gene>
<organism evidence="1 2">
    <name type="scientific">Nonomuraea fuscirosea</name>
    <dbReference type="NCBI Taxonomy" id="1291556"/>
    <lineage>
        <taxon>Bacteria</taxon>
        <taxon>Bacillati</taxon>
        <taxon>Actinomycetota</taxon>
        <taxon>Actinomycetes</taxon>
        <taxon>Streptosporangiales</taxon>
        <taxon>Streptosporangiaceae</taxon>
        <taxon>Nonomuraea</taxon>
    </lineage>
</organism>
<protein>
    <submittedName>
        <fullName evidence="1">Uncharacterized protein</fullName>
    </submittedName>
</protein>
<comment type="caution">
    <text evidence="1">The sequence shown here is derived from an EMBL/GenBank/DDBJ whole genome shotgun (WGS) entry which is preliminary data.</text>
</comment>
<dbReference type="AlphaFoldDB" id="A0A2T0LXP2"/>